<keyword evidence="2" id="KW-1185">Reference proteome</keyword>
<dbReference type="Proteomes" id="UP001319180">
    <property type="component" value="Unassembled WGS sequence"/>
</dbReference>
<dbReference type="SUPFAM" id="SSF117396">
    <property type="entry name" value="TM1631-like"/>
    <property type="match status" value="1"/>
</dbReference>
<proteinExistence type="predicted"/>
<dbReference type="AlphaFoldDB" id="A0AAP2D4N8"/>
<dbReference type="RefSeq" id="WP_254088334.1">
    <property type="nucleotide sequence ID" value="NZ_JAHESC010000001.1"/>
</dbReference>
<evidence type="ECO:0000313" key="1">
    <source>
        <dbReference type="EMBL" id="MBT1685082.1"/>
    </source>
</evidence>
<sequence length="318" mass="36677">MEFGKVDPAMLDTIDFTLPADPTETLAILQATNHARPEIFVGCAKWGRKDWIGKIYPPGTKESDFLEHYARHFNCIEMNATFYGMPTVRQTNSWREKVGPDFKFCPKFTEEITHIKRLKDVQELTDRFLEGIAGFQNNLGPIFLMPHPNMGPETQDVLAAFLETLPRNLDVFVEFRNPGWFSDAQAFGSVFDMLAQNHRGTVISDASGRRDCVHMRLTTPEAFIRFVGNGLHPTDYTRIDEWVLRIKQWTGYGIRKIYFFMHQHDELHSPELIKYFIAELNRHCGTQVREPAFIPQQSTLFDLPPASAPARRRPSRRS</sequence>
<accession>A0AAP2D4N8</accession>
<dbReference type="InterPro" id="IPR036520">
    <property type="entry name" value="UPF0759_sf"/>
</dbReference>
<gene>
    <name evidence="1" type="ORF">KK078_00865</name>
</gene>
<dbReference type="PANTHER" id="PTHR30348">
    <property type="entry name" value="UNCHARACTERIZED PROTEIN YECE"/>
    <property type="match status" value="1"/>
</dbReference>
<dbReference type="PANTHER" id="PTHR30348:SF9">
    <property type="entry name" value="UPF0759 PROTEIN YECE"/>
    <property type="match status" value="1"/>
</dbReference>
<dbReference type="InterPro" id="IPR002763">
    <property type="entry name" value="DUF72"/>
</dbReference>
<dbReference type="Pfam" id="PF01904">
    <property type="entry name" value="DUF72"/>
    <property type="match status" value="1"/>
</dbReference>
<reference evidence="1 2" key="1">
    <citation type="submission" date="2021-05" db="EMBL/GenBank/DDBJ databases">
        <title>A Polyphasic approach of four new species of the genus Ohtaekwangia: Ohtaekwangia histidinii sp. nov., Ohtaekwangia cretensis sp. nov., Ohtaekwangia indiensis sp. nov., Ohtaekwangia reichenbachii sp. nov. from diverse environment.</title>
        <authorList>
            <person name="Octaviana S."/>
        </authorList>
    </citation>
    <scope>NUCLEOTIDE SEQUENCE [LARGE SCALE GENOMIC DNA]</scope>
    <source>
        <strain evidence="1 2">PWU37</strain>
    </source>
</reference>
<dbReference type="Gene3D" id="3.20.20.410">
    <property type="entry name" value="Protein of unknown function UPF0759"/>
    <property type="match status" value="1"/>
</dbReference>
<comment type="caution">
    <text evidence="1">The sequence shown here is derived from an EMBL/GenBank/DDBJ whole genome shotgun (WGS) entry which is preliminary data.</text>
</comment>
<evidence type="ECO:0000313" key="2">
    <source>
        <dbReference type="Proteomes" id="UP001319180"/>
    </source>
</evidence>
<organism evidence="1 2">
    <name type="scientific">Dawidia soli</name>
    <dbReference type="NCBI Taxonomy" id="2782352"/>
    <lineage>
        <taxon>Bacteria</taxon>
        <taxon>Pseudomonadati</taxon>
        <taxon>Bacteroidota</taxon>
        <taxon>Cytophagia</taxon>
        <taxon>Cytophagales</taxon>
        <taxon>Chryseotaleaceae</taxon>
        <taxon>Dawidia</taxon>
    </lineage>
</organism>
<protein>
    <submittedName>
        <fullName evidence="1">DUF72 domain-containing protein</fullName>
    </submittedName>
</protein>
<name>A0AAP2D4N8_9BACT</name>
<dbReference type="EMBL" id="JAHESC010000001">
    <property type="protein sequence ID" value="MBT1685082.1"/>
    <property type="molecule type" value="Genomic_DNA"/>
</dbReference>